<organism evidence="4 5">
    <name type="scientific">Halohasta litorea</name>
    <dbReference type="NCBI Taxonomy" id="869891"/>
    <lineage>
        <taxon>Archaea</taxon>
        <taxon>Methanobacteriati</taxon>
        <taxon>Methanobacteriota</taxon>
        <taxon>Stenosarchaea group</taxon>
        <taxon>Halobacteria</taxon>
        <taxon>Halobacteriales</taxon>
        <taxon>Haloferacaceae</taxon>
        <taxon>Halohasta</taxon>
    </lineage>
</organism>
<dbReference type="InterPro" id="IPR008972">
    <property type="entry name" value="Cupredoxin"/>
</dbReference>
<dbReference type="AlphaFoldDB" id="A0ABD6D7V5"/>
<name>A0ABD6D7V5_9EURY</name>
<dbReference type="RefSeq" id="WP_256395536.1">
    <property type="nucleotide sequence ID" value="NZ_JANHDJ010000002.1"/>
</dbReference>
<evidence type="ECO:0000259" key="3">
    <source>
        <dbReference type="Pfam" id="PF00127"/>
    </source>
</evidence>
<sequence>MTGDHAQPPISRRTVLRTGAAIGTASLGLTTAGVTAAQNEVQEPDYGDWFGNVGNYDSTVDERGSDEVTITVGSSANGGAYGFDPAAIHVDPGTTIVWEWSGDGGSHNVVAEDGSFESELTEEAGHTFEYTVEAEGIITYACSPHKSLGMKGTIAVGDVETVTVETASEGESEADDSEDGIDYDGWFENVDNFEETVDERGSDEVTITVGADGNKGHYAFDPPAVRVDPGTTIVWEWASDGPSYNVVENEGRFASDLTGEGGHTFEQTVEDRGIVKYVCSLYERMGMRGAVVVGSPDADGGYSRSDLLTLGGGLGLVGALVSVFAAGTTSKSGQSAESGR</sequence>
<reference evidence="4 5" key="1">
    <citation type="journal article" date="2019" name="Int. J. Syst. Evol. Microbiol.">
        <title>The Global Catalogue of Microorganisms (GCM) 10K type strain sequencing project: providing services to taxonomists for standard genome sequencing and annotation.</title>
        <authorList>
            <consortium name="The Broad Institute Genomics Platform"/>
            <consortium name="The Broad Institute Genome Sequencing Center for Infectious Disease"/>
            <person name="Wu L."/>
            <person name="Ma J."/>
        </authorList>
    </citation>
    <scope>NUCLEOTIDE SEQUENCE [LARGE SCALE GENOMIC DNA]</scope>
    <source>
        <strain evidence="4 5">CGMCC 1.10593</strain>
    </source>
</reference>
<dbReference type="SUPFAM" id="SSF49503">
    <property type="entry name" value="Cupredoxins"/>
    <property type="match status" value="2"/>
</dbReference>
<dbReference type="PANTHER" id="PTHR36507">
    <property type="entry name" value="BLL1555 PROTEIN"/>
    <property type="match status" value="1"/>
</dbReference>
<gene>
    <name evidence="4" type="ORF">ACFSBW_09420</name>
</gene>
<accession>A0ABD6D7V5</accession>
<dbReference type="InterPro" id="IPR006311">
    <property type="entry name" value="TAT_signal"/>
</dbReference>
<dbReference type="Proteomes" id="UP001597052">
    <property type="component" value="Unassembled WGS sequence"/>
</dbReference>
<dbReference type="Pfam" id="PF00127">
    <property type="entry name" value="Copper-bind"/>
    <property type="match status" value="2"/>
</dbReference>
<dbReference type="PANTHER" id="PTHR36507:SF1">
    <property type="entry name" value="BLL1555 PROTEIN"/>
    <property type="match status" value="1"/>
</dbReference>
<keyword evidence="2" id="KW-0186">Copper</keyword>
<dbReference type="Gene3D" id="2.60.40.420">
    <property type="entry name" value="Cupredoxins - blue copper proteins"/>
    <property type="match status" value="2"/>
</dbReference>
<comment type="caution">
    <text evidence="4">The sequence shown here is derived from an EMBL/GenBank/DDBJ whole genome shotgun (WGS) entry which is preliminary data.</text>
</comment>
<dbReference type="InterPro" id="IPR017533">
    <property type="entry name" value="Halocyanin"/>
</dbReference>
<keyword evidence="1" id="KW-0479">Metal-binding</keyword>
<evidence type="ECO:0000313" key="5">
    <source>
        <dbReference type="Proteomes" id="UP001597052"/>
    </source>
</evidence>
<evidence type="ECO:0000256" key="2">
    <source>
        <dbReference type="ARBA" id="ARBA00023008"/>
    </source>
</evidence>
<evidence type="ECO:0000256" key="1">
    <source>
        <dbReference type="ARBA" id="ARBA00022723"/>
    </source>
</evidence>
<dbReference type="InterPro" id="IPR052721">
    <property type="entry name" value="ET_Amicyanin"/>
</dbReference>
<dbReference type="NCBIfam" id="TIGR03102">
    <property type="entry name" value="halo_cynanin"/>
    <property type="match status" value="2"/>
</dbReference>
<feature type="domain" description="Blue (type 1) copper" evidence="3">
    <location>
        <begin position="210"/>
        <end position="293"/>
    </location>
</feature>
<protein>
    <submittedName>
        <fullName evidence="4">Halocyanin domain-containing protein</fullName>
    </submittedName>
</protein>
<dbReference type="PROSITE" id="PS51318">
    <property type="entry name" value="TAT"/>
    <property type="match status" value="1"/>
</dbReference>
<keyword evidence="5" id="KW-1185">Reference proteome</keyword>
<dbReference type="CDD" id="cd04220">
    <property type="entry name" value="Halocyanin"/>
    <property type="match status" value="1"/>
</dbReference>
<dbReference type="InterPro" id="IPR000923">
    <property type="entry name" value="BlueCu_1"/>
</dbReference>
<proteinExistence type="predicted"/>
<dbReference type="GO" id="GO:0046872">
    <property type="term" value="F:metal ion binding"/>
    <property type="evidence" value="ECO:0007669"/>
    <property type="project" value="UniProtKB-KW"/>
</dbReference>
<dbReference type="EMBL" id="JBHUDM010000002">
    <property type="protein sequence ID" value="MFD1642088.1"/>
    <property type="molecule type" value="Genomic_DNA"/>
</dbReference>
<feature type="domain" description="Blue (type 1) copper" evidence="3">
    <location>
        <begin position="75"/>
        <end position="156"/>
    </location>
</feature>
<evidence type="ECO:0000313" key="4">
    <source>
        <dbReference type="EMBL" id="MFD1642088.1"/>
    </source>
</evidence>